<dbReference type="EMBL" id="CAJNYD010000048">
    <property type="protein sequence ID" value="CAF3194353.1"/>
    <property type="molecule type" value="Genomic_DNA"/>
</dbReference>
<keyword evidence="20" id="KW-1185">Reference proteome</keyword>
<dbReference type="GO" id="GO:0000978">
    <property type="term" value="F:RNA polymerase II cis-regulatory region sequence-specific DNA binding"/>
    <property type="evidence" value="ECO:0007669"/>
    <property type="project" value="TreeGrafter"/>
</dbReference>
<dbReference type="GO" id="GO:0008270">
    <property type="term" value="F:zinc ion binding"/>
    <property type="evidence" value="ECO:0007669"/>
    <property type="project" value="UniProtKB-KW"/>
</dbReference>
<dbReference type="Proteomes" id="UP000663848">
    <property type="component" value="Unassembled WGS sequence"/>
</dbReference>
<dbReference type="EMBL" id="CAJOBQ010001751">
    <property type="protein sequence ID" value="CAF4513118.1"/>
    <property type="molecule type" value="Genomic_DNA"/>
</dbReference>
<accession>A0A818EN09</accession>
<dbReference type="Proteomes" id="UP000663838">
    <property type="component" value="Unassembled WGS sequence"/>
</dbReference>
<dbReference type="EMBL" id="CAJOBP010001321">
    <property type="protein sequence ID" value="CAF4274596.1"/>
    <property type="molecule type" value="Genomic_DNA"/>
</dbReference>
<gene>
    <name evidence="13" type="ORF">FME351_LOCUS16235</name>
    <name evidence="12" type="ORF">GRG538_LOCUS14972</name>
    <name evidence="15" type="ORF">HFQ381_LOCUS20186</name>
    <name evidence="11" type="ORF">KIK155_LOCUS4348</name>
    <name evidence="10" type="ORF">LUA448_LOCUS1811</name>
    <name evidence="17" type="ORF">QYT958_LOCUS20979</name>
    <name evidence="9" type="ORF">TIS948_LOCUS432</name>
    <name evidence="18" type="ORF">TOA249_LOCUS24512</name>
    <name evidence="16" type="ORF">TSG867_LOCUS22013</name>
    <name evidence="14" type="ORF">UJA718_LOCUS11004</name>
</gene>
<dbReference type="InterPro" id="IPR036236">
    <property type="entry name" value="Znf_C2H2_sf"/>
</dbReference>
<keyword evidence="6" id="KW-0539">Nucleus</keyword>
<evidence type="ECO:0000256" key="1">
    <source>
        <dbReference type="ARBA" id="ARBA00004123"/>
    </source>
</evidence>
<evidence type="ECO:0000313" key="15">
    <source>
        <dbReference type="EMBL" id="CAF4402362.1"/>
    </source>
</evidence>
<dbReference type="GO" id="GO:0005634">
    <property type="term" value="C:nucleus"/>
    <property type="evidence" value="ECO:0007669"/>
    <property type="project" value="UniProtKB-SubCell"/>
</dbReference>
<dbReference type="PANTHER" id="PTHR23235">
    <property type="entry name" value="KRUEPPEL-LIKE TRANSCRIPTION FACTOR"/>
    <property type="match status" value="1"/>
</dbReference>
<comment type="caution">
    <text evidence="12">The sequence shown here is derived from an EMBL/GenBank/DDBJ whole genome shotgun (WGS) entry which is preliminary data.</text>
</comment>
<dbReference type="EMBL" id="CAJOBO010001698">
    <property type="protein sequence ID" value="CAF4402362.1"/>
    <property type="molecule type" value="Genomic_DNA"/>
</dbReference>
<evidence type="ECO:0000313" key="11">
    <source>
        <dbReference type="EMBL" id="CAF3359388.1"/>
    </source>
</evidence>
<dbReference type="GO" id="GO:0000981">
    <property type="term" value="F:DNA-binding transcription factor activity, RNA polymerase II-specific"/>
    <property type="evidence" value="ECO:0007669"/>
    <property type="project" value="TreeGrafter"/>
</dbReference>
<evidence type="ECO:0000259" key="8">
    <source>
        <dbReference type="PROSITE" id="PS50157"/>
    </source>
</evidence>
<dbReference type="PROSITE" id="PS50157">
    <property type="entry name" value="ZINC_FINGER_C2H2_2"/>
    <property type="match status" value="3"/>
</dbReference>
<dbReference type="InterPro" id="IPR013087">
    <property type="entry name" value="Znf_C2H2_type"/>
</dbReference>
<dbReference type="AlphaFoldDB" id="A0A818EN09"/>
<dbReference type="Proteomes" id="UP000663833">
    <property type="component" value="Unassembled WGS sequence"/>
</dbReference>
<feature type="domain" description="C2H2-type" evidence="8">
    <location>
        <begin position="274"/>
        <end position="301"/>
    </location>
</feature>
<evidence type="ECO:0000313" key="13">
    <source>
        <dbReference type="EMBL" id="CAF3492205.1"/>
    </source>
</evidence>
<dbReference type="Gene3D" id="3.30.160.60">
    <property type="entry name" value="Classic Zinc Finger"/>
    <property type="match status" value="3"/>
</dbReference>
<dbReference type="EMBL" id="CAJNXB010000010">
    <property type="protein sequence ID" value="CAF2980630.1"/>
    <property type="molecule type" value="Genomic_DNA"/>
</dbReference>
<dbReference type="Proteomes" id="UP000663862">
    <property type="component" value="Unassembled WGS sequence"/>
</dbReference>
<evidence type="ECO:0000256" key="6">
    <source>
        <dbReference type="ARBA" id="ARBA00023242"/>
    </source>
</evidence>
<dbReference type="OrthoDB" id="6365676at2759"/>
<dbReference type="Proteomes" id="UP000663865">
    <property type="component" value="Unassembled WGS sequence"/>
</dbReference>
<dbReference type="FunFam" id="3.30.160.60:FF:000358">
    <property type="entry name" value="zinc finger protein 24"/>
    <property type="match status" value="1"/>
</dbReference>
<keyword evidence="4 7" id="KW-0863">Zinc-finger</keyword>
<dbReference type="FunFam" id="3.30.160.60:FF:000018">
    <property type="entry name" value="Krueppel-like factor 15"/>
    <property type="match status" value="1"/>
</dbReference>
<evidence type="ECO:0000313" key="9">
    <source>
        <dbReference type="EMBL" id="CAF2980630.1"/>
    </source>
</evidence>
<evidence type="ECO:0000313" key="20">
    <source>
        <dbReference type="Proteomes" id="UP000663873"/>
    </source>
</evidence>
<proteinExistence type="predicted"/>
<feature type="domain" description="C2H2-type" evidence="8">
    <location>
        <begin position="214"/>
        <end position="243"/>
    </location>
</feature>
<evidence type="ECO:0000256" key="3">
    <source>
        <dbReference type="ARBA" id="ARBA00022737"/>
    </source>
</evidence>
<dbReference type="FunFam" id="3.30.160.60:FF:000125">
    <property type="entry name" value="Putative zinc finger protein 143"/>
    <property type="match status" value="1"/>
</dbReference>
<dbReference type="Proteomes" id="UP000663851">
    <property type="component" value="Unassembled WGS sequence"/>
</dbReference>
<evidence type="ECO:0000313" key="18">
    <source>
        <dbReference type="EMBL" id="CAF4819814.1"/>
    </source>
</evidence>
<dbReference type="Proteomes" id="UP000663873">
    <property type="component" value="Unassembled WGS sequence"/>
</dbReference>
<dbReference type="Proteomes" id="UP000663869">
    <property type="component" value="Unassembled WGS sequence"/>
</dbReference>
<dbReference type="EMBL" id="CAJNYV010000394">
    <property type="protein sequence ID" value="CAF3359388.1"/>
    <property type="molecule type" value="Genomic_DNA"/>
</dbReference>
<dbReference type="Pfam" id="PF00096">
    <property type="entry name" value="zf-C2H2"/>
    <property type="match status" value="3"/>
</dbReference>
<keyword evidence="3" id="KW-0677">Repeat</keyword>
<protein>
    <recommendedName>
        <fullName evidence="8">C2H2-type domain-containing protein</fullName>
    </recommendedName>
</protein>
<evidence type="ECO:0000256" key="2">
    <source>
        <dbReference type="ARBA" id="ARBA00022723"/>
    </source>
</evidence>
<evidence type="ECO:0000256" key="4">
    <source>
        <dbReference type="ARBA" id="ARBA00022771"/>
    </source>
</evidence>
<dbReference type="EMBL" id="CAJNYU010001990">
    <property type="protein sequence ID" value="CAF3492205.1"/>
    <property type="molecule type" value="Genomic_DNA"/>
</dbReference>
<sequence length="303" mass="33764">MIEISPVISSLHINPVEKASLSETKPIILSQENSLKGMNHIDKTIQAMDTVPNVSVQDAELLLSFSSNAQKPRKLHPKFRPYLGETTNTPLSSFNNLTLSSNIETISRSGSLCSTSDESSSDISSIACTSPCPSSNDECQSSSLSSNANTRFSPSLTDAHNPEYHILYLNCNGTFFPIAQTSFVVQTTQPSTNLSVLKTTTNTNLLQIERKKNYICSHAGCNKSYFKSSHLKAHTRLHTGEKPFLCLWANCDKTFARSDELSRHRRRHTGEKKHVCSVCRKAFIRSDHLAKHQKRHKKLTKLS</sequence>
<evidence type="ECO:0000313" key="10">
    <source>
        <dbReference type="EMBL" id="CAF3194353.1"/>
    </source>
</evidence>
<dbReference type="PANTHER" id="PTHR23235:SF164">
    <property type="entry name" value="C2H2-TYPE DOMAIN-CONTAINING PROTEIN"/>
    <property type="match status" value="1"/>
</dbReference>
<dbReference type="SUPFAM" id="SSF57667">
    <property type="entry name" value="beta-beta-alpha zinc fingers"/>
    <property type="match status" value="2"/>
</dbReference>
<evidence type="ECO:0000313" key="14">
    <source>
        <dbReference type="EMBL" id="CAF4274596.1"/>
    </source>
</evidence>
<evidence type="ECO:0000313" key="17">
    <source>
        <dbReference type="EMBL" id="CAF4750861.1"/>
    </source>
</evidence>
<dbReference type="Proteomes" id="UP000663825">
    <property type="component" value="Unassembled WGS sequence"/>
</dbReference>
<dbReference type="Proteomes" id="UP000663872">
    <property type="component" value="Unassembled WGS sequence"/>
</dbReference>
<feature type="domain" description="C2H2-type" evidence="8">
    <location>
        <begin position="244"/>
        <end position="273"/>
    </location>
</feature>
<dbReference type="PROSITE" id="PS00028">
    <property type="entry name" value="ZINC_FINGER_C2H2_1"/>
    <property type="match status" value="3"/>
</dbReference>
<dbReference type="EMBL" id="CAJNYT010002317">
    <property type="protein sequence ID" value="CAF3461558.1"/>
    <property type="molecule type" value="Genomic_DNA"/>
</dbReference>
<keyword evidence="5" id="KW-0862">Zinc</keyword>
<evidence type="ECO:0000313" key="16">
    <source>
        <dbReference type="EMBL" id="CAF4513118.1"/>
    </source>
</evidence>
<keyword evidence="2" id="KW-0479">Metal-binding</keyword>
<evidence type="ECO:0000256" key="5">
    <source>
        <dbReference type="ARBA" id="ARBA00022833"/>
    </source>
</evidence>
<organism evidence="12 19">
    <name type="scientific">Rotaria socialis</name>
    <dbReference type="NCBI Taxonomy" id="392032"/>
    <lineage>
        <taxon>Eukaryota</taxon>
        <taxon>Metazoa</taxon>
        <taxon>Spiralia</taxon>
        <taxon>Gnathifera</taxon>
        <taxon>Rotifera</taxon>
        <taxon>Eurotatoria</taxon>
        <taxon>Bdelloidea</taxon>
        <taxon>Philodinida</taxon>
        <taxon>Philodinidae</taxon>
        <taxon>Rotaria</taxon>
    </lineage>
</organism>
<comment type="subcellular location">
    <subcellularLocation>
        <location evidence="1">Nucleus</location>
    </subcellularLocation>
</comment>
<dbReference type="SMART" id="SM00355">
    <property type="entry name" value="ZnF_C2H2"/>
    <property type="match status" value="3"/>
</dbReference>
<evidence type="ECO:0000313" key="12">
    <source>
        <dbReference type="EMBL" id="CAF3461558.1"/>
    </source>
</evidence>
<name>A0A818EN09_9BILA</name>
<dbReference type="EMBL" id="CAJOBS010002511">
    <property type="protein sequence ID" value="CAF4819814.1"/>
    <property type="molecule type" value="Genomic_DNA"/>
</dbReference>
<evidence type="ECO:0000256" key="7">
    <source>
        <dbReference type="PROSITE-ProRule" id="PRU00042"/>
    </source>
</evidence>
<evidence type="ECO:0000313" key="19">
    <source>
        <dbReference type="Proteomes" id="UP000663872"/>
    </source>
</evidence>
<dbReference type="EMBL" id="CAJOBR010003741">
    <property type="protein sequence ID" value="CAF4750861.1"/>
    <property type="molecule type" value="Genomic_DNA"/>
</dbReference>
<reference evidence="12" key="1">
    <citation type="submission" date="2021-02" db="EMBL/GenBank/DDBJ databases">
        <authorList>
            <person name="Nowell W R."/>
        </authorList>
    </citation>
    <scope>NUCLEOTIDE SEQUENCE</scope>
</reference>